<organism evidence="1 2">
    <name type="scientific">Portunus trituberculatus</name>
    <name type="common">Swimming crab</name>
    <name type="synonym">Neptunus trituberculatus</name>
    <dbReference type="NCBI Taxonomy" id="210409"/>
    <lineage>
        <taxon>Eukaryota</taxon>
        <taxon>Metazoa</taxon>
        <taxon>Ecdysozoa</taxon>
        <taxon>Arthropoda</taxon>
        <taxon>Crustacea</taxon>
        <taxon>Multicrustacea</taxon>
        <taxon>Malacostraca</taxon>
        <taxon>Eumalacostraca</taxon>
        <taxon>Eucarida</taxon>
        <taxon>Decapoda</taxon>
        <taxon>Pleocyemata</taxon>
        <taxon>Brachyura</taxon>
        <taxon>Eubrachyura</taxon>
        <taxon>Portunoidea</taxon>
        <taxon>Portunidae</taxon>
        <taxon>Portuninae</taxon>
        <taxon>Portunus</taxon>
    </lineage>
</organism>
<dbReference type="AlphaFoldDB" id="A0A5B7DSC2"/>
<comment type="caution">
    <text evidence="1">The sequence shown here is derived from an EMBL/GenBank/DDBJ whole genome shotgun (WGS) entry which is preliminary data.</text>
</comment>
<dbReference type="Proteomes" id="UP000324222">
    <property type="component" value="Unassembled WGS sequence"/>
</dbReference>
<reference evidence="1 2" key="1">
    <citation type="submission" date="2019-05" db="EMBL/GenBank/DDBJ databases">
        <title>Another draft genome of Portunus trituberculatus and its Hox gene families provides insights of decapod evolution.</title>
        <authorList>
            <person name="Jeong J.-H."/>
            <person name="Song I."/>
            <person name="Kim S."/>
            <person name="Choi T."/>
            <person name="Kim D."/>
            <person name="Ryu S."/>
            <person name="Kim W."/>
        </authorList>
    </citation>
    <scope>NUCLEOTIDE SEQUENCE [LARGE SCALE GENOMIC DNA]</scope>
    <source>
        <tissue evidence="1">Muscle</tissue>
    </source>
</reference>
<evidence type="ECO:0000313" key="2">
    <source>
        <dbReference type="Proteomes" id="UP000324222"/>
    </source>
</evidence>
<accession>A0A5B7DSC2</accession>
<proteinExistence type="predicted"/>
<keyword evidence="2" id="KW-1185">Reference proteome</keyword>
<sequence length="71" mass="7854">MANFLIQEGKVKSVTNDLSAESLMLESLTPSKGLRFSHSHTTPSIPSFTSCRPLSPTLEDRICQPSNYRSL</sequence>
<name>A0A5B7DSC2_PORTR</name>
<evidence type="ECO:0000313" key="1">
    <source>
        <dbReference type="EMBL" id="MPC23984.1"/>
    </source>
</evidence>
<dbReference type="EMBL" id="VSRR010001275">
    <property type="protein sequence ID" value="MPC23984.1"/>
    <property type="molecule type" value="Genomic_DNA"/>
</dbReference>
<gene>
    <name evidence="1" type="ORF">E2C01_017053</name>
</gene>
<protein>
    <submittedName>
        <fullName evidence="1">Uncharacterized protein</fullName>
    </submittedName>
</protein>